<accession>A0ABD0LN51</accession>
<feature type="non-terminal residue" evidence="1">
    <location>
        <position position="1"/>
    </location>
</feature>
<comment type="caution">
    <text evidence="1">The sequence shown here is derived from an EMBL/GenBank/DDBJ whole genome shotgun (WGS) entry which is preliminary data.</text>
</comment>
<dbReference type="AlphaFoldDB" id="A0ABD0LN51"/>
<evidence type="ECO:0000313" key="2">
    <source>
        <dbReference type="Proteomes" id="UP001519460"/>
    </source>
</evidence>
<gene>
    <name evidence="1" type="ORF">BaRGS_00007920</name>
</gene>
<reference evidence="1 2" key="1">
    <citation type="journal article" date="2023" name="Sci. Data">
        <title>Genome assembly of the Korean intertidal mud-creeper Batillaria attramentaria.</title>
        <authorList>
            <person name="Patra A.K."/>
            <person name="Ho P.T."/>
            <person name="Jun S."/>
            <person name="Lee S.J."/>
            <person name="Kim Y."/>
            <person name="Won Y.J."/>
        </authorList>
    </citation>
    <scope>NUCLEOTIDE SEQUENCE [LARGE SCALE GENOMIC DNA]</scope>
    <source>
        <strain evidence="1">Wonlab-2016</strain>
    </source>
</reference>
<evidence type="ECO:0000313" key="1">
    <source>
        <dbReference type="EMBL" id="KAK7500676.1"/>
    </source>
</evidence>
<organism evidence="1 2">
    <name type="scientific">Batillaria attramentaria</name>
    <dbReference type="NCBI Taxonomy" id="370345"/>
    <lineage>
        <taxon>Eukaryota</taxon>
        <taxon>Metazoa</taxon>
        <taxon>Spiralia</taxon>
        <taxon>Lophotrochozoa</taxon>
        <taxon>Mollusca</taxon>
        <taxon>Gastropoda</taxon>
        <taxon>Caenogastropoda</taxon>
        <taxon>Sorbeoconcha</taxon>
        <taxon>Cerithioidea</taxon>
        <taxon>Batillariidae</taxon>
        <taxon>Batillaria</taxon>
    </lineage>
</organism>
<dbReference type="EMBL" id="JACVVK020000035">
    <property type="protein sequence ID" value="KAK7500676.1"/>
    <property type="molecule type" value="Genomic_DNA"/>
</dbReference>
<feature type="non-terminal residue" evidence="1">
    <location>
        <position position="201"/>
    </location>
</feature>
<proteinExistence type="predicted"/>
<sequence length="201" mass="22608">LLAHTVVSVSRGYVDETDVDEDGKTFPRTAGQHRCACVSLADTWMRQMWMKMRRISPELLANISVSVSRGWVDDDGQAETTFPRTSGQHQCVCLCLADTWMKMAWLRRLSPGLLVDTTREEVPGRMNQISMSQFLGAMEMAVSDETDYHRLSEGLSGSGFLAWTFREVTIEVHCGLRPTVYTPRQMAVDNLNTDQDGQKGQ</sequence>
<name>A0ABD0LN51_9CAEN</name>
<dbReference type="Proteomes" id="UP001519460">
    <property type="component" value="Unassembled WGS sequence"/>
</dbReference>
<protein>
    <submittedName>
        <fullName evidence="1">Uncharacterized protein</fullName>
    </submittedName>
</protein>
<keyword evidence="2" id="KW-1185">Reference proteome</keyword>